<keyword evidence="4" id="KW-0131">Cell cycle</keyword>
<evidence type="ECO:0000256" key="4">
    <source>
        <dbReference type="ARBA" id="ARBA00023306"/>
    </source>
</evidence>
<evidence type="ECO:0008006" key="11">
    <source>
        <dbReference type="Google" id="ProtNLM"/>
    </source>
</evidence>
<dbReference type="SUPFAM" id="SSF47954">
    <property type="entry name" value="Cyclin-like"/>
    <property type="match status" value="2"/>
</dbReference>
<feature type="domain" description="Cyclin-like" evidence="7">
    <location>
        <begin position="424"/>
        <end position="506"/>
    </location>
</feature>
<dbReference type="Pfam" id="PF02984">
    <property type="entry name" value="Cyclin_C"/>
    <property type="match status" value="1"/>
</dbReference>
<dbReference type="Pfam" id="PF00134">
    <property type="entry name" value="Cyclin_N"/>
    <property type="match status" value="1"/>
</dbReference>
<dbReference type="GO" id="GO:0051301">
    <property type="term" value="P:cell division"/>
    <property type="evidence" value="ECO:0007669"/>
    <property type="project" value="UniProtKB-KW"/>
</dbReference>
<dbReference type="InterPro" id="IPR036915">
    <property type="entry name" value="Cyclin-like_sf"/>
</dbReference>
<evidence type="ECO:0000313" key="9">
    <source>
        <dbReference type="EMBL" id="KAF9592131.1"/>
    </source>
</evidence>
<sequence>MLVAELVEWNVQGDIQGGKLSCSSTSIVLKMLFLLVMPFILDQEQEQFICREKEREKWRREKKVANSSSEEGGGSRLQILISSVISTFGGVFGPKQFQEQEDEEMGSRPGVPNQPRGGAVVVGGVKHKAGAAEGNNRRALIDVTNRGVDGRGIDVKPITRPVTRSYCAQILSKPQETVTENNNKKQIAVVVDGPIGGKEVAAVRKAALKNVTVRPKPEKVIEISPDTEEEKSEIRRQSREASSKKKKVHTLTSVLTARSKAACGITTKPKDAIIDIDAADADNHLAAVDYVEDIYKYYKLAENSSRVHDYMYTQHEINEKMRAILVDWLIEVHNKFELMPETLYLTVHIVDRYLSMRSVSRKILQLIGMSAMLIASKYEEIWAPEVNDFVCIADNAYSRAQILAMEKLILGKLEWNLTVPTPYVFLVRYIKAAASDQEMESMIFFLAELALTQYELIRYCSSMVAASAVYVARCTLNKSPFWDETLKHHTGFSESQLLDCAKMLAHFHSVASEDKLQAIRKKYTHPLRGAVALLPPAKHLLN</sequence>
<dbReference type="PROSITE" id="PS00292">
    <property type="entry name" value="CYCLINS"/>
    <property type="match status" value="1"/>
</dbReference>
<evidence type="ECO:0000259" key="8">
    <source>
        <dbReference type="SMART" id="SM01332"/>
    </source>
</evidence>
<feature type="domain" description="Cyclin C-terminal" evidence="8">
    <location>
        <begin position="420"/>
        <end position="537"/>
    </location>
</feature>
<dbReference type="EMBL" id="JADFTS010000008">
    <property type="protein sequence ID" value="KAF9592131.1"/>
    <property type="molecule type" value="Genomic_DNA"/>
</dbReference>
<comment type="similarity">
    <text evidence="1">Belongs to the cyclin family. Cyclin AB subfamily.</text>
</comment>
<gene>
    <name evidence="9" type="ORF">IFM89_012560</name>
</gene>
<comment type="caution">
    <text evidence="9">The sequence shown here is derived from an EMBL/GenBank/DDBJ whole genome shotgun (WGS) entry which is preliminary data.</text>
</comment>
<dbReference type="GO" id="GO:0010332">
    <property type="term" value="P:response to gamma radiation"/>
    <property type="evidence" value="ECO:0007669"/>
    <property type="project" value="UniProtKB-ARBA"/>
</dbReference>
<dbReference type="AlphaFoldDB" id="A0A835H3U9"/>
<dbReference type="Proteomes" id="UP000631114">
    <property type="component" value="Unassembled WGS sequence"/>
</dbReference>
<evidence type="ECO:0000313" key="10">
    <source>
        <dbReference type="Proteomes" id="UP000631114"/>
    </source>
</evidence>
<dbReference type="CDD" id="cd20511">
    <property type="entry name" value="CYCLIN_AtCycB-like_rpt2"/>
    <property type="match status" value="1"/>
</dbReference>
<protein>
    <recommendedName>
        <fullName evidence="11">B-like cyclin</fullName>
    </recommendedName>
</protein>
<dbReference type="InterPro" id="IPR013763">
    <property type="entry name" value="Cyclin-like_dom"/>
</dbReference>
<proteinExistence type="inferred from homology"/>
<dbReference type="FunFam" id="1.10.472.10:FF:000032">
    <property type="entry name" value="G2/mitotic-specific cyclin-1"/>
    <property type="match status" value="1"/>
</dbReference>
<dbReference type="InterPro" id="IPR048258">
    <property type="entry name" value="Cyclins_cyclin-box"/>
</dbReference>
<organism evidence="9 10">
    <name type="scientific">Coptis chinensis</name>
    <dbReference type="NCBI Taxonomy" id="261450"/>
    <lineage>
        <taxon>Eukaryota</taxon>
        <taxon>Viridiplantae</taxon>
        <taxon>Streptophyta</taxon>
        <taxon>Embryophyta</taxon>
        <taxon>Tracheophyta</taxon>
        <taxon>Spermatophyta</taxon>
        <taxon>Magnoliopsida</taxon>
        <taxon>Ranunculales</taxon>
        <taxon>Ranunculaceae</taxon>
        <taxon>Coptidoideae</taxon>
        <taxon>Coptis</taxon>
    </lineage>
</organism>
<accession>A0A835H3U9</accession>
<evidence type="ECO:0000256" key="1">
    <source>
        <dbReference type="ARBA" id="ARBA00006955"/>
    </source>
</evidence>
<keyword evidence="3 5" id="KW-0195">Cyclin</keyword>
<dbReference type="FunFam" id="1.10.472.10:FF:000154">
    <property type="entry name" value="Cyclin-B1-4"/>
    <property type="match status" value="1"/>
</dbReference>
<dbReference type="SMART" id="SM00385">
    <property type="entry name" value="CYCLIN"/>
    <property type="match status" value="2"/>
</dbReference>
<name>A0A835H3U9_9MAGN</name>
<evidence type="ECO:0000256" key="5">
    <source>
        <dbReference type="RuleBase" id="RU000383"/>
    </source>
</evidence>
<dbReference type="OrthoDB" id="5590282at2759"/>
<feature type="region of interest" description="Disordered" evidence="6">
    <location>
        <begin position="223"/>
        <end position="246"/>
    </location>
</feature>
<feature type="compositionally biased region" description="Basic and acidic residues" evidence="6">
    <location>
        <begin position="232"/>
        <end position="243"/>
    </location>
</feature>
<dbReference type="SMART" id="SM01332">
    <property type="entry name" value="Cyclin_C"/>
    <property type="match status" value="1"/>
</dbReference>
<dbReference type="Gene3D" id="1.10.472.10">
    <property type="entry name" value="Cyclin-like"/>
    <property type="match status" value="2"/>
</dbReference>
<dbReference type="InterPro" id="IPR004367">
    <property type="entry name" value="Cyclin_C-dom"/>
</dbReference>
<evidence type="ECO:0000256" key="3">
    <source>
        <dbReference type="ARBA" id="ARBA00023127"/>
    </source>
</evidence>
<dbReference type="PANTHER" id="PTHR10177">
    <property type="entry name" value="CYCLINS"/>
    <property type="match status" value="1"/>
</dbReference>
<reference evidence="9 10" key="1">
    <citation type="submission" date="2020-10" db="EMBL/GenBank/DDBJ databases">
        <title>The Coptis chinensis genome and diversification of protoberbering-type alkaloids.</title>
        <authorList>
            <person name="Wang B."/>
            <person name="Shu S."/>
            <person name="Song C."/>
            <person name="Liu Y."/>
        </authorList>
    </citation>
    <scope>NUCLEOTIDE SEQUENCE [LARGE SCALE GENOMIC DNA]</scope>
    <source>
        <strain evidence="9">HL-2020</strain>
        <tissue evidence="9">Leaf</tissue>
    </source>
</reference>
<keyword evidence="2" id="KW-0132">Cell division</keyword>
<dbReference type="InterPro" id="IPR006671">
    <property type="entry name" value="Cyclin_N"/>
</dbReference>
<keyword evidence="10" id="KW-1185">Reference proteome</keyword>
<evidence type="ECO:0000256" key="6">
    <source>
        <dbReference type="SAM" id="MobiDB-lite"/>
    </source>
</evidence>
<feature type="domain" description="Cyclin-like" evidence="7">
    <location>
        <begin position="327"/>
        <end position="411"/>
    </location>
</feature>
<dbReference type="InterPro" id="IPR039361">
    <property type="entry name" value="Cyclin"/>
</dbReference>
<evidence type="ECO:0000259" key="7">
    <source>
        <dbReference type="SMART" id="SM00385"/>
    </source>
</evidence>
<evidence type="ECO:0000256" key="2">
    <source>
        <dbReference type="ARBA" id="ARBA00022618"/>
    </source>
</evidence>